<accession>A0A8J2JNL5</accession>
<name>A0A8J2JNL5_9HEXA</name>
<keyword evidence="2" id="KW-1185">Reference proteome</keyword>
<evidence type="ECO:0000313" key="2">
    <source>
        <dbReference type="Proteomes" id="UP000708208"/>
    </source>
</evidence>
<organism evidence="1 2">
    <name type="scientific">Allacma fusca</name>
    <dbReference type="NCBI Taxonomy" id="39272"/>
    <lineage>
        <taxon>Eukaryota</taxon>
        <taxon>Metazoa</taxon>
        <taxon>Ecdysozoa</taxon>
        <taxon>Arthropoda</taxon>
        <taxon>Hexapoda</taxon>
        <taxon>Collembola</taxon>
        <taxon>Symphypleona</taxon>
        <taxon>Sminthuridae</taxon>
        <taxon>Allacma</taxon>
    </lineage>
</organism>
<evidence type="ECO:0000313" key="1">
    <source>
        <dbReference type="EMBL" id="CAG7722263.1"/>
    </source>
</evidence>
<comment type="caution">
    <text evidence="1">The sequence shown here is derived from an EMBL/GenBank/DDBJ whole genome shotgun (WGS) entry which is preliminary data.</text>
</comment>
<dbReference type="EMBL" id="CAJVCH010087980">
    <property type="protein sequence ID" value="CAG7722263.1"/>
    <property type="molecule type" value="Genomic_DNA"/>
</dbReference>
<gene>
    <name evidence="1" type="ORF">AFUS01_LOCUS11420</name>
</gene>
<dbReference type="AlphaFoldDB" id="A0A8J2JNL5"/>
<protein>
    <submittedName>
        <fullName evidence="1">Uncharacterized protein</fullName>
    </submittedName>
</protein>
<sequence>ADSGQYCGVSAGANFTFHPFVVGEKV</sequence>
<proteinExistence type="predicted"/>
<reference evidence="1" key="1">
    <citation type="submission" date="2021-06" db="EMBL/GenBank/DDBJ databases">
        <authorList>
            <person name="Hodson N. C."/>
            <person name="Mongue J. A."/>
            <person name="Jaron S. K."/>
        </authorList>
    </citation>
    <scope>NUCLEOTIDE SEQUENCE</scope>
</reference>
<feature type="non-terminal residue" evidence="1">
    <location>
        <position position="1"/>
    </location>
</feature>
<dbReference type="Proteomes" id="UP000708208">
    <property type="component" value="Unassembled WGS sequence"/>
</dbReference>